<dbReference type="CDD" id="cd08900">
    <property type="entry name" value="SRPBCC_CalC_Aha1-like_7"/>
    <property type="match status" value="1"/>
</dbReference>
<sequence length="155" mass="17170">MSLTHDTFTLEREYPVSPAAVFRAFADPAIKHAWFHDPGGDWTLLGSATDFREGGAEYNESRHDPDGTVTRFDARYHEIVDGERIVYSYEMRSGGVRLSVSLTSIELTPSAGGTLLRLTEQGVYFDGHDDVAGRRRGVAEVLAALARALDTHRED</sequence>
<dbReference type="SUPFAM" id="SSF55961">
    <property type="entry name" value="Bet v1-like"/>
    <property type="match status" value="1"/>
</dbReference>
<reference evidence="3 4" key="1">
    <citation type="submission" date="2018-01" db="EMBL/GenBank/DDBJ databases">
        <title>Draft genome sequence of Jiangella sp. GTF31.</title>
        <authorList>
            <person name="Sahin N."/>
            <person name="Ay H."/>
            <person name="Saygin H."/>
        </authorList>
    </citation>
    <scope>NUCLEOTIDE SEQUENCE [LARGE SCALE GENOMIC DNA]</scope>
    <source>
        <strain evidence="3 4">GTF31</strain>
    </source>
</reference>
<protein>
    <recommendedName>
        <fullName evidence="2">Activator of Hsp90 ATPase homologue 1/2-like C-terminal domain-containing protein</fullName>
    </recommendedName>
</protein>
<evidence type="ECO:0000256" key="1">
    <source>
        <dbReference type="ARBA" id="ARBA00006817"/>
    </source>
</evidence>
<dbReference type="Gene3D" id="3.30.530.20">
    <property type="match status" value="1"/>
</dbReference>
<keyword evidence="4" id="KW-1185">Reference proteome</keyword>
<evidence type="ECO:0000313" key="4">
    <source>
        <dbReference type="Proteomes" id="UP000248764"/>
    </source>
</evidence>
<feature type="domain" description="Activator of Hsp90 ATPase homologue 1/2-like C-terminal" evidence="2">
    <location>
        <begin position="16"/>
        <end position="149"/>
    </location>
</feature>
<dbReference type="InterPro" id="IPR013538">
    <property type="entry name" value="ASHA1/2-like_C"/>
</dbReference>
<gene>
    <name evidence="3" type="ORF">C1I92_32615</name>
</gene>
<dbReference type="InterPro" id="IPR023393">
    <property type="entry name" value="START-like_dom_sf"/>
</dbReference>
<comment type="caution">
    <text evidence="3">The sequence shown here is derived from an EMBL/GenBank/DDBJ whole genome shotgun (WGS) entry which is preliminary data.</text>
</comment>
<name>A0A2W2AVD1_9ACTN</name>
<dbReference type="RefSeq" id="WP_111258791.1">
    <property type="nucleotide sequence ID" value="NZ_POTW01000173.1"/>
</dbReference>
<proteinExistence type="inferred from homology"/>
<evidence type="ECO:0000313" key="3">
    <source>
        <dbReference type="EMBL" id="PZF79151.1"/>
    </source>
</evidence>
<dbReference type="EMBL" id="POTW01000173">
    <property type="protein sequence ID" value="PZF79151.1"/>
    <property type="molecule type" value="Genomic_DNA"/>
</dbReference>
<evidence type="ECO:0000259" key="2">
    <source>
        <dbReference type="Pfam" id="PF08327"/>
    </source>
</evidence>
<dbReference type="AlphaFoldDB" id="A0A2W2AVD1"/>
<dbReference type="Pfam" id="PF08327">
    <property type="entry name" value="AHSA1"/>
    <property type="match status" value="1"/>
</dbReference>
<comment type="similarity">
    <text evidence="1">Belongs to the AHA1 family.</text>
</comment>
<organism evidence="3 4">
    <name type="scientific">Jiangella anatolica</name>
    <dbReference type="NCBI Taxonomy" id="2670374"/>
    <lineage>
        <taxon>Bacteria</taxon>
        <taxon>Bacillati</taxon>
        <taxon>Actinomycetota</taxon>
        <taxon>Actinomycetes</taxon>
        <taxon>Jiangellales</taxon>
        <taxon>Jiangellaceae</taxon>
        <taxon>Jiangella</taxon>
    </lineage>
</organism>
<dbReference type="Proteomes" id="UP000248764">
    <property type="component" value="Unassembled WGS sequence"/>
</dbReference>
<accession>A0A2W2AVD1</accession>